<name>A0A6J5C4L7_9BURK</name>
<reference evidence="1 2" key="1">
    <citation type="submission" date="2020-04" db="EMBL/GenBank/DDBJ databases">
        <authorList>
            <person name="De Canck E."/>
        </authorList>
    </citation>
    <scope>NUCLEOTIDE SEQUENCE [LARGE SCALE GENOMIC DNA]</scope>
    <source>
        <strain evidence="1 2">LMG 22037</strain>
    </source>
</reference>
<accession>A0A6J5C4L7</accession>
<dbReference type="EMBL" id="CADIKB010000035">
    <property type="protein sequence ID" value="CAB3726692.1"/>
    <property type="molecule type" value="Genomic_DNA"/>
</dbReference>
<gene>
    <name evidence="1" type="ORF">LMG22037_05227</name>
</gene>
<sequence length="85" mass="9569">MRSFIQIQTGLRCAIRIARRLMARHLAVIVNSPLHGLAYRQRAQLPVLLPIRQHEPLRMNSSEPLAALSGCILMQRPDVISCSTL</sequence>
<protein>
    <submittedName>
        <fullName evidence="1">Uncharacterized protein</fullName>
    </submittedName>
</protein>
<evidence type="ECO:0000313" key="1">
    <source>
        <dbReference type="EMBL" id="CAB3726692.1"/>
    </source>
</evidence>
<dbReference type="AlphaFoldDB" id="A0A6J5C4L7"/>
<dbReference type="Proteomes" id="UP000494249">
    <property type="component" value="Unassembled WGS sequence"/>
</dbReference>
<dbReference type="RefSeq" id="WP_244142743.1">
    <property type="nucleotide sequence ID" value="NZ_CADFGL010000033.1"/>
</dbReference>
<organism evidence="1 2">
    <name type="scientific">Paraburkholderia phenoliruptrix</name>
    <dbReference type="NCBI Taxonomy" id="252970"/>
    <lineage>
        <taxon>Bacteria</taxon>
        <taxon>Pseudomonadati</taxon>
        <taxon>Pseudomonadota</taxon>
        <taxon>Betaproteobacteria</taxon>
        <taxon>Burkholderiales</taxon>
        <taxon>Burkholderiaceae</taxon>
        <taxon>Paraburkholderia</taxon>
    </lineage>
</organism>
<proteinExistence type="predicted"/>
<evidence type="ECO:0000313" key="2">
    <source>
        <dbReference type="Proteomes" id="UP000494249"/>
    </source>
</evidence>